<dbReference type="EC" id="2.8.1.7" evidence="3 8"/>
<dbReference type="PANTHER" id="PTHR43586:SF8">
    <property type="entry name" value="CYSTEINE DESULFURASE 1, CHLOROPLASTIC"/>
    <property type="match status" value="1"/>
</dbReference>
<evidence type="ECO:0000256" key="2">
    <source>
        <dbReference type="ARBA" id="ARBA00010447"/>
    </source>
</evidence>
<dbReference type="InterPro" id="IPR015422">
    <property type="entry name" value="PyrdxlP-dep_Trfase_small"/>
</dbReference>
<sequence>MSVSTFDITKIRNDFPILNQTINSHALTYLDSGATTQKPQCVIDTTAQFYAAQNANVHRGRHTLSEQATYRYEQVRDKTAGFFGVNSNEIVWTKGATEAINLVANGLKNQIKANDTIIITPIEHHANIVPWQVLSQQTGAKLAILPLNDDATFDIPACCEFIKQHKPKLLAISQASNALGNITNLAPLIACAKAVGALVLVDGAQGAMHLKANLSTLNCDFYVFSAHKMLGPTGLGGLYGRYEQLNALTPYQTGGEMIQTVTLTRSTYRDAPAKFESGTPNIAGVLGFGAALEYINALNHPALIEYEQTLFNYAANKLQQIDGITLFSDLKHNIGTLCFNYKDEHPYDLATLLDGYGVALRSGHHCTQPLMAHLGVNGTLRASLAFYNNHTDVDNFIDALQKCIALLD</sequence>
<dbReference type="PATRIC" id="fig|1315283.4.peg.1770"/>
<dbReference type="PANTHER" id="PTHR43586">
    <property type="entry name" value="CYSTEINE DESULFURASE"/>
    <property type="match status" value="1"/>
</dbReference>
<evidence type="ECO:0000313" key="10">
    <source>
        <dbReference type="EMBL" id="ALS33178.1"/>
    </source>
</evidence>
<dbReference type="NCBIfam" id="TIGR01979">
    <property type="entry name" value="sufS"/>
    <property type="match status" value="1"/>
</dbReference>
<dbReference type="InterPro" id="IPR015424">
    <property type="entry name" value="PyrdxlP-dep_Trfase"/>
</dbReference>
<protein>
    <recommendedName>
        <fullName evidence="3 8">Cysteine desulfurase</fullName>
        <ecNumber evidence="3 8">2.8.1.7</ecNumber>
    </recommendedName>
</protein>
<keyword evidence="10" id="KW-0456">Lyase</keyword>
<dbReference type="GO" id="GO:0016829">
    <property type="term" value="F:lyase activity"/>
    <property type="evidence" value="ECO:0007669"/>
    <property type="project" value="UniProtKB-KW"/>
</dbReference>
<comment type="similarity">
    <text evidence="2 8">Belongs to the class-V pyridoxal-phosphate-dependent aminotransferase family. Csd subfamily.</text>
</comment>
<evidence type="ECO:0000259" key="9">
    <source>
        <dbReference type="Pfam" id="PF00266"/>
    </source>
</evidence>
<proteinExistence type="inferred from homology"/>
<evidence type="ECO:0000256" key="1">
    <source>
        <dbReference type="ARBA" id="ARBA00001933"/>
    </source>
</evidence>
<dbReference type="Gene3D" id="3.90.1150.10">
    <property type="entry name" value="Aspartate Aminotransferase, domain 1"/>
    <property type="match status" value="1"/>
</dbReference>
<dbReference type="InterPro" id="IPR000192">
    <property type="entry name" value="Aminotrans_V_dom"/>
</dbReference>
<dbReference type="Gene3D" id="3.40.640.10">
    <property type="entry name" value="Type I PLP-dependent aspartate aminotransferase-like (Major domain)"/>
    <property type="match status" value="1"/>
</dbReference>
<dbReference type="GO" id="GO:0031071">
    <property type="term" value="F:cysteine desulfurase activity"/>
    <property type="evidence" value="ECO:0007669"/>
    <property type="project" value="UniProtKB-UniRule"/>
</dbReference>
<feature type="domain" description="Aminotransferase class V" evidence="9">
    <location>
        <begin position="28"/>
        <end position="396"/>
    </location>
</feature>
<evidence type="ECO:0000256" key="4">
    <source>
        <dbReference type="ARBA" id="ARBA00022679"/>
    </source>
</evidence>
<dbReference type="CDD" id="cd06453">
    <property type="entry name" value="SufS_like"/>
    <property type="match status" value="1"/>
</dbReference>
<reference evidence="10 11" key="1">
    <citation type="submission" date="2015-03" db="EMBL/GenBank/DDBJ databases">
        <authorList>
            <person name="Murphy D."/>
        </authorList>
    </citation>
    <scope>NUCLEOTIDE SEQUENCE [LARGE SCALE GENOMIC DNA]</scope>
    <source>
        <strain evidence="10 11">KMM 520</strain>
    </source>
</reference>
<dbReference type="PROSITE" id="PS00595">
    <property type="entry name" value="AA_TRANSFER_CLASS_5"/>
    <property type="match status" value="1"/>
</dbReference>
<evidence type="ECO:0000256" key="6">
    <source>
        <dbReference type="ARBA" id="ARBA00050776"/>
    </source>
</evidence>
<evidence type="ECO:0000256" key="7">
    <source>
        <dbReference type="RuleBase" id="RU004504"/>
    </source>
</evidence>
<dbReference type="RefSeq" id="WP_058373488.1">
    <property type="nucleotide sequence ID" value="NZ_CP011034.1"/>
</dbReference>
<comment type="cofactor">
    <cofactor evidence="1 7">
        <name>pyridoxal 5'-phosphate</name>
        <dbReference type="ChEBI" id="CHEBI:597326"/>
    </cofactor>
</comment>
<dbReference type="SUPFAM" id="SSF53383">
    <property type="entry name" value="PLP-dependent transferases"/>
    <property type="match status" value="1"/>
</dbReference>
<name>A0A0U2WIT4_9GAMM</name>
<comment type="catalytic activity">
    <reaction evidence="6 8">
        <text>(sulfur carrier)-H + L-cysteine = (sulfur carrier)-SH + L-alanine</text>
        <dbReference type="Rhea" id="RHEA:43892"/>
        <dbReference type="Rhea" id="RHEA-COMP:14737"/>
        <dbReference type="Rhea" id="RHEA-COMP:14739"/>
        <dbReference type="ChEBI" id="CHEBI:29917"/>
        <dbReference type="ChEBI" id="CHEBI:35235"/>
        <dbReference type="ChEBI" id="CHEBI:57972"/>
        <dbReference type="ChEBI" id="CHEBI:64428"/>
        <dbReference type="EC" id="2.8.1.7"/>
    </reaction>
</comment>
<dbReference type="GO" id="GO:0030170">
    <property type="term" value="F:pyridoxal phosphate binding"/>
    <property type="evidence" value="ECO:0007669"/>
    <property type="project" value="UniProtKB-UniRule"/>
</dbReference>
<keyword evidence="5 8" id="KW-0663">Pyridoxal phosphate</keyword>
<dbReference type="OrthoDB" id="9808002at2"/>
<dbReference type="GO" id="GO:0006534">
    <property type="term" value="P:cysteine metabolic process"/>
    <property type="evidence" value="ECO:0007669"/>
    <property type="project" value="UniProtKB-UniRule"/>
</dbReference>
<dbReference type="InterPro" id="IPR020578">
    <property type="entry name" value="Aminotrans_V_PyrdxlP_BS"/>
</dbReference>
<dbReference type="Pfam" id="PF00266">
    <property type="entry name" value="Aminotran_5"/>
    <property type="match status" value="1"/>
</dbReference>
<dbReference type="AlphaFoldDB" id="A0A0U2WIT4"/>
<evidence type="ECO:0000256" key="8">
    <source>
        <dbReference type="RuleBase" id="RU004506"/>
    </source>
</evidence>
<evidence type="ECO:0000256" key="5">
    <source>
        <dbReference type="ARBA" id="ARBA00022898"/>
    </source>
</evidence>
<keyword evidence="4 8" id="KW-0808">Transferase</keyword>
<gene>
    <name evidence="10" type="primary">sufS</name>
    <name evidence="10" type="ORF">PTRA_a2050</name>
</gene>
<dbReference type="KEGG" id="ptn:PTRA_a2050"/>
<evidence type="ECO:0000313" key="11">
    <source>
        <dbReference type="Proteomes" id="UP000065261"/>
    </source>
</evidence>
<dbReference type="Proteomes" id="UP000065261">
    <property type="component" value="Chromosome I"/>
</dbReference>
<comment type="function">
    <text evidence="8">Catalyzes the removal of elemental sulfur and selenium atoms from L-cysteine, L-cystine, L-selenocysteine, and L-selenocystine to produce L-alanine.</text>
</comment>
<dbReference type="InterPro" id="IPR015421">
    <property type="entry name" value="PyrdxlP-dep_Trfase_major"/>
</dbReference>
<evidence type="ECO:0000256" key="3">
    <source>
        <dbReference type="ARBA" id="ARBA00012239"/>
    </source>
</evidence>
<organism evidence="10">
    <name type="scientific">Pseudoalteromonas translucida KMM 520</name>
    <dbReference type="NCBI Taxonomy" id="1315283"/>
    <lineage>
        <taxon>Bacteria</taxon>
        <taxon>Pseudomonadati</taxon>
        <taxon>Pseudomonadota</taxon>
        <taxon>Gammaproteobacteria</taxon>
        <taxon>Alteromonadales</taxon>
        <taxon>Pseudoalteromonadaceae</taxon>
        <taxon>Pseudoalteromonas</taxon>
    </lineage>
</organism>
<dbReference type="EMBL" id="CP011034">
    <property type="protein sequence ID" value="ALS33178.1"/>
    <property type="molecule type" value="Genomic_DNA"/>
</dbReference>
<accession>A0A0U2WIT4</accession>
<dbReference type="InterPro" id="IPR010970">
    <property type="entry name" value="Cys_dSase_SufS"/>
</dbReference>